<feature type="region of interest" description="Disordered" evidence="1">
    <location>
        <begin position="60"/>
        <end position="84"/>
    </location>
</feature>
<dbReference type="Proteomes" id="UP000800036">
    <property type="component" value="Unassembled WGS sequence"/>
</dbReference>
<feature type="region of interest" description="Disordered" evidence="1">
    <location>
        <begin position="99"/>
        <end position="180"/>
    </location>
</feature>
<dbReference type="AlphaFoldDB" id="A0A6A5UPS4"/>
<evidence type="ECO:0000313" key="3">
    <source>
        <dbReference type="Proteomes" id="UP000800036"/>
    </source>
</evidence>
<keyword evidence="3" id="KW-1185">Reference proteome</keyword>
<dbReference type="OrthoDB" id="3795213at2759"/>
<organism evidence="2 3">
    <name type="scientific">Bimuria novae-zelandiae CBS 107.79</name>
    <dbReference type="NCBI Taxonomy" id="1447943"/>
    <lineage>
        <taxon>Eukaryota</taxon>
        <taxon>Fungi</taxon>
        <taxon>Dikarya</taxon>
        <taxon>Ascomycota</taxon>
        <taxon>Pezizomycotina</taxon>
        <taxon>Dothideomycetes</taxon>
        <taxon>Pleosporomycetidae</taxon>
        <taxon>Pleosporales</taxon>
        <taxon>Massarineae</taxon>
        <taxon>Didymosphaeriaceae</taxon>
        <taxon>Bimuria</taxon>
    </lineage>
</organism>
<feature type="compositionally biased region" description="Basic and acidic residues" evidence="1">
    <location>
        <begin position="169"/>
        <end position="180"/>
    </location>
</feature>
<name>A0A6A5UPS4_9PLEO</name>
<feature type="compositionally biased region" description="Polar residues" evidence="1">
    <location>
        <begin position="72"/>
        <end position="82"/>
    </location>
</feature>
<protein>
    <submittedName>
        <fullName evidence="2">Uncharacterized protein</fullName>
    </submittedName>
</protein>
<evidence type="ECO:0000256" key="1">
    <source>
        <dbReference type="SAM" id="MobiDB-lite"/>
    </source>
</evidence>
<gene>
    <name evidence="2" type="ORF">BU23DRAFT_593931</name>
</gene>
<sequence>MFKPLLTAYLAELSRYLYRSQGLASITKDDFFPLFWNAWKASFKESTILSSFRATGISPPDPNPILDRFAQDQESGDNSSLGLSDHDWRKIDRLVRSAEKRNAREAAKKAKEKERAEKAAQRAAQKSARDAEKALQLSQRKRPKRVVNATDVGEASEGASAAPSKSTRSGRDVKLPDRFK</sequence>
<feature type="compositionally biased region" description="Low complexity" evidence="1">
    <location>
        <begin position="153"/>
        <end position="162"/>
    </location>
</feature>
<reference evidence="2" key="1">
    <citation type="journal article" date="2020" name="Stud. Mycol.">
        <title>101 Dothideomycetes genomes: a test case for predicting lifestyles and emergence of pathogens.</title>
        <authorList>
            <person name="Haridas S."/>
            <person name="Albert R."/>
            <person name="Binder M."/>
            <person name="Bloem J."/>
            <person name="Labutti K."/>
            <person name="Salamov A."/>
            <person name="Andreopoulos B."/>
            <person name="Baker S."/>
            <person name="Barry K."/>
            <person name="Bills G."/>
            <person name="Bluhm B."/>
            <person name="Cannon C."/>
            <person name="Castanera R."/>
            <person name="Culley D."/>
            <person name="Daum C."/>
            <person name="Ezra D."/>
            <person name="Gonzalez J."/>
            <person name="Henrissat B."/>
            <person name="Kuo A."/>
            <person name="Liang C."/>
            <person name="Lipzen A."/>
            <person name="Lutzoni F."/>
            <person name="Magnuson J."/>
            <person name="Mondo S."/>
            <person name="Nolan M."/>
            <person name="Ohm R."/>
            <person name="Pangilinan J."/>
            <person name="Park H.-J."/>
            <person name="Ramirez L."/>
            <person name="Alfaro M."/>
            <person name="Sun H."/>
            <person name="Tritt A."/>
            <person name="Yoshinaga Y."/>
            <person name="Zwiers L.-H."/>
            <person name="Turgeon B."/>
            <person name="Goodwin S."/>
            <person name="Spatafora J."/>
            <person name="Crous P."/>
            <person name="Grigoriev I."/>
        </authorList>
    </citation>
    <scope>NUCLEOTIDE SEQUENCE</scope>
    <source>
        <strain evidence="2">CBS 107.79</strain>
    </source>
</reference>
<accession>A0A6A5UPS4</accession>
<proteinExistence type="predicted"/>
<feature type="compositionally biased region" description="Basic and acidic residues" evidence="1">
    <location>
        <begin position="99"/>
        <end position="120"/>
    </location>
</feature>
<evidence type="ECO:0000313" key="2">
    <source>
        <dbReference type="EMBL" id="KAF1964916.1"/>
    </source>
</evidence>
<dbReference type="EMBL" id="ML976774">
    <property type="protein sequence ID" value="KAF1964916.1"/>
    <property type="molecule type" value="Genomic_DNA"/>
</dbReference>